<comment type="caution">
    <text evidence="2">The sequence shown here is derived from an EMBL/GenBank/DDBJ whole genome shotgun (WGS) entry which is preliminary data.</text>
</comment>
<dbReference type="KEGG" id="ssao:94301761"/>
<dbReference type="OrthoDB" id="18487at2759"/>
<evidence type="ECO:0000313" key="3">
    <source>
        <dbReference type="Proteomes" id="UP000018208"/>
    </source>
</evidence>
<keyword evidence="1" id="KW-0472">Membrane</keyword>
<feature type="transmembrane region" description="Helical" evidence="1">
    <location>
        <begin position="179"/>
        <end position="203"/>
    </location>
</feature>
<gene>
    <name evidence="2" type="ORF">SS50377_27738</name>
</gene>
<dbReference type="GeneID" id="94301761"/>
<keyword evidence="1" id="KW-0812">Transmembrane</keyword>
<protein>
    <submittedName>
        <fullName evidence="2">Cysteine-rich membrane protein 1</fullName>
    </submittedName>
</protein>
<dbReference type="EMBL" id="AUWU02000008">
    <property type="protein sequence ID" value="KAH0569770.1"/>
    <property type="molecule type" value="Genomic_DNA"/>
</dbReference>
<proteinExistence type="predicted"/>
<organism evidence="2 3">
    <name type="scientific">Spironucleus salmonicida</name>
    <dbReference type="NCBI Taxonomy" id="348837"/>
    <lineage>
        <taxon>Eukaryota</taxon>
        <taxon>Metamonada</taxon>
        <taxon>Diplomonadida</taxon>
        <taxon>Hexamitidae</taxon>
        <taxon>Hexamitinae</taxon>
        <taxon>Spironucleus</taxon>
    </lineage>
</organism>
<keyword evidence="3" id="KW-1185">Reference proteome</keyword>
<keyword evidence="1" id="KW-1133">Transmembrane helix</keyword>
<name>A0A9P8LKB8_9EUKA</name>
<dbReference type="Proteomes" id="UP000018208">
    <property type="component" value="Unassembled WGS sequence"/>
</dbReference>
<dbReference type="AlphaFoldDB" id="A0A9P8LKB8"/>
<sequence length="208" mass="22041">MAEHNNNNKQVNNAETKCTRHTDCSHANKGYCDKNSKTCKPCQANCIACQSADLCNSCEPTTHVTTIAGECTPKCVSLKNNEFCDNGTAKSCTKDATSPCHCTDNLNCGTCEDSIMPKCATCLTGMKLDENSRCADCMDGYIKITARCWLVGTDPNIPVNPMDPVDPEVPTSNKLGGGAITGIVVGAVVVVGAVAGGLAYYFIKRGKK</sequence>
<reference evidence="2 3" key="1">
    <citation type="journal article" date="2014" name="PLoS Genet.">
        <title>The Genome of Spironucleus salmonicida Highlights a Fish Pathogen Adapted to Fluctuating Environments.</title>
        <authorList>
            <person name="Xu F."/>
            <person name="Jerlstrom-Hultqvist J."/>
            <person name="Einarsson E."/>
            <person name="Astvaldsson A."/>
            <person name="Svard S.G."/>
            <person name="Andersson J.O."/>
        </authorList>
    </citation>
    <scope>NUCLEOTIDE SEQUENCE [LARGE SCALE GENOMIC DNA]</scope>
    <source>
        <strain evidence="2 3">ATCC 50377</strain>
    </source>
</reference>
<accession>A0A9P8LKB8</accession>
<evidence type="ECO:0000256" key="1">
    <source>
        <dbReference type="SAM" id="Phobius"/>
    </source>
</evidence>
<evidence type="ECO:0000313" key="2">
    <source>
        <dbReference type="EMBL" id="KAH0569770.1"/>
    </source>
</evidence>
<dbReference type="InterPro" id="IPR009030">
    <property type="entry name" value="Growth_fac_rcpt_cys_sf"/>
</dbReference>
<dbReference type="SUPFAM" id="SSF57184">
    <property type="entry name" value="Growth factor receptor domain"/>
    <property type="match status" value="1"/>
</dbReference>
<dbReference type="RefSeq" id="XP_067760543.1">
    <property type="nucleotide sequence ID" value="XM_067911521.1"/>
</dbReference>